<proteinExistence type="predicted"/>
<dbReference type="AlphaFoldDB" id="A0A565AVY7"/>
<feature type="region of interest" description="Disordered" evidence="1">
    <location>
        <begin position="47"/>
        <end position="71"/>
    </location>
</feature>
<gene>
    <name evidence="2" type="ORF">ANE_LOCUS4006</name>
</gene>
<accession>A0A565AVY7</accession>
<protein>
    <submittedName>
        <fullName evidence="2">Uncharacterized protein</fullName>
    </submittedName>
</protein>
<evidence type="ECO:0000313" key="3">
    <source>
        <dbReference type="Proteomes" id="UP000489600"/>
    </source>
</evidence>
<dbReference type="Proteomes" id="UP000489600">
    <property type="component" value="Unassembled WGS sequence"/>
</dbReference>
<sequence length="71" mass="7777">MAFVNLRLESDSKLVTPVATQDLMDGAHRICFVSNFSVMIFGVVQNRLQPPEPPDPPNPPDLSTASPSHDM</sequence>
<dbReference type="EMBL" id="CABITT030000002">
    <property type="protein sequence ID" value="VVA93561.1"/>
    <property type="molecule type" value="Genomic_DNA"/>
</dbReference>
<organism evidence="2 3">
    <name type="scientific">Arabis nemorensis</name>
    <dbReference type="NCBI Taxonomy" id="586526"/>
    <lineage>
        <taxon>Eukaryota</taxon>
        <taxon>Viridiplantae</taxon>
        <taxon>Streptophyta</taxon>
        <taxon>Embryophyta</taxon>
        <taxon>Tracheophyta</taxon>
        <taxon>Spermatophyta</taxon>
        <taxon>Magnoliopsida</taxon>
        <taxon>eudicotyledons</taxon>
        <taxon>Gunneridae</taxon>
        <taxon>Pentapetalae</taxon>
        <taxon>rosids</taxon>
        <taxon>malvids</taxon>
        <taxon>Brassicales</taxon>
        <taxon>Brassicaceae</taxon>
        <taxon>Arabideae</taxon>
        <taxon>Arabis</taxon>
    </lineage>
</organism>
<reference evidence="2" key="1">
    <citation type="submission" date="2019-07" db="EMBL/GenBank/DDBJ databases">
        <authorList>
            <person name="Dittberner H."/>
        </authorList>
    </citation>
    <scope>NUCLEOTIDE SEQUENCE [LARGE SCALE GENOMIC DNA]</scope>
</reference>
<feature type="compositionally biased region" description="Pro residues" evidence="1">
    <location>
        <begin position="50"/>
        <end position="60"/>
    </location>
</feature>
<keyword evidence="3" id="KW-1185">Reference proteome</keyword>
<comment type="caution">
    <text evidence="2">The sequence shown here is derived from an EMBL/GenBank/DDBJ whole genome shotgun (WGS) entry which is preliminary data.</text>
</comment>
<name>A0A565AVY7_9BRAS</name>
<evidence type="ECO:0000313" key="2">
    <source>
        <dbReference type="EMBL" id="VVA93561.1"/>
    </source>
</evidence>
<evidence type="ECO:0000256" key="1">
    <source>
        <dbReference type="SAM" id="MobiDB-lite"/>
    </source>
</evidence>